<evidence type="ECO:0000313" key="3">
    <source>
        <dbReference type="WBParaSite" id="MhA1_Contig1435.frz3.gene4"/>
    </source>
</evidence>
<organism evidence="2 3">
    <name type="scientific">Meloidogyne hapla</name>
    <name type="common">Root-knot nematode worm</name>
    <dbReference type="NCBI Taxonomy" id="6305"/>
    <lineage>
        <taxon>Eukaryota</taxon>
        <taxon>Metazoa</taxon>
        <taxon>Ecdysozoa</taxon>
        <taxon>Nematoda</taxon>
        <taxon>Chromadorea</taxon>
        <taxon>Rhabditida</taxon>
        <taxon>Tylenchina</taxon>
        <taxon>Tylenchomorpha</taxon>
        <taxon>Tylenchoidea</taxon>
        <taxon>Meloidogynidae</taxon>
        <taxon>Meloidogyninae</taxon>
        <taxon>Meloidogyne</taxon>
    </lineage>
</organism>
<dbReference type="Proteomes" id="UP000095281">
    <property type="component" value="Unplaced"/>
</dbReference>
<feature type="coiled-coil region" evidence="1">
    <location>
        <begin position="58"/>
        <end position="103"/>
    </location>
</feature>
<dbReference type="AlphaFoldDB" id="A0A1I8B5M9"/>
<sequence>MANSSTSNNSYSYQFNQNNCGKRRRTLASEMDQTSREMDLIRDKFNLQNSLMEQFNENKRIVDANNKLNELLEKTKIEKEIYKNENEKNLKEMSKLQKEYLNQFNGQSELINKNTVISIKLDFMRTKMLKREKEKELNLIEMCKLKKENEKFKEENEYLENEKTKVAEELKDLKNNFTKLKEENEVNKKEMIKLKEENELNIKEKNKIQKEMFNLNKEKKVFIDANNQRLIEIKFLNSDMEKLKKESDEKMKKMSEESLKLNKENEKILKEKIQLIKERENFRIEIFKIKGEMNLNIKNLAEYKKGSYVGIGFYNITTRLSINNSSNTLWNVGEDELTCYESSWKDKDVFGCGVVFPSWKDNKVLPYMFFTKNGEIIGKKFPLSEEDDNLRPFFELLSCSIEINFGNDLVNKPFRYNIYNHI</sequence>
<dbReference type="InterPro" id="IPR043136">
    <property type="entry name" value="B30.2/SPRY_sf"/>
</dbReference>
<proteinExistence type="predicted"/>
<dbReference type="WBParaSite" id="MhA1_Contig1435.frz3.gene4">
    <property type="protein sequence ID" value="MhA1_Contig1435.frz3.gene4"/>
    <property type="gene ID" value="MhA1_Contig1435.frz3.gene4"/>
</dbReference>
<feature type="coiled-coil region" evidence="1">
    <location>
        <begin position="145"/>
        <end position="271"/>
    </location>
</feature>
<name>A0A1I8B5M9_MELHA</name>
<reference evidence="3" key="1">
    <citation type="submission" date="2016-11" db="UniProtKB">
        <authorList>
            <consortium name="WormBaseParasite"/>
        </authorList>
    </citation>
    <scope>IDENTIFICATION</scope>
</reference>
<evidence type="ECO:0000313" key="2">
    <source>
        <dbReference type="Proteomes" id="UP000095281"/>
    </source>
</evidence>
<protein>
    <submittedName>
        <fullName evidence="3">SPRY domain-containing protein</fullName>
    </submittedName>
</protein>
<keyword evidence="2" id="KW-1185">Reference proteome</keyword>
<accession>A0A1I8B5M9</accession>
<keyword evidence="1" id="KW-0175">Coiled coil</keyword>
<dbReference type="Gene3D" id="2.60.120.920">
    <property type="match status" value="1"/>
</dbReference>
<evidence type="ECO:0000256" key="1">
    <source>
        <dbReference type="SAM" id="Coils"/>
    </source>
</evidence>